<feature type="compositionally biased region" description="Acidic residues" evidence="1">
    <location>
        <begin position="886"/>
        <end position="902"/>
    </location>
</feature>
<evidence type="ECO:0000313" key="3">
    <source>
        <dbReference type="Proteomes" id="UP000008068"/>
    </source>
</evidence>
<dbReference type="EMBL" id="GL379794">
    <property type="protein sequence ID" value="EGT57955.1"/>
    <property type="molecule type" value="Genomic_DNA"/>
</dbReference>
<dbReference type="STRING" id="135651.G0MGW0"/>
<feature type="compositionally biased region" description="Polar residues" evidence="1">
    <location>
        <begin position="931"/>
        <end position="944"/>
    </location>
</feature>
<feature type="region of interest" description="Disordered" evidence="1">
    <location>
        <begin position="516"/>
        <end position="551"/>
    </location>
</feature>
<accession>G0MGW0</accession>
<feature type="compositionally biased region" description="Basic and acidic residues" evidence="1">
    <location>
        <begin position="385"/>
        <end position="397"/>
    </location>
</feature>
<gene>
    <name evidence="2" type="ORF">CAEBREN_19912</name>
</gene>
<evidence type="ECO:0000313" key="2">
    <source>
        <dbReference type="EMBL" id="EGT57955.1"/>
    </source>
</evidence>
<name>G0MGW0_CAEBE</name>
<feature type="region of interest" description="Disordered" evidence="1">
    <location>
        <begin position="831"/>
        <end position="944"/>
    </location>
</feature>
<dbReference type="Proteomes" id="UP000008068">
    <property type="component" value="Unassembled WGS sequence"/>
</dbReference>
<dbReference type="eggNOG" id="ENOG502TE1T">
    <property type="taxonomic scope" value="Eukaryota"/>
</dbReference>
<feature type="region of interest" description="Disordered" evidence="1">
    <location>
        <begin position="87"/>
        <end position="162"/>
    </location>
</feature>
<feature type="compositionally biased region" description="Acidic residues" evidence="1">
    <location>
        <begin position="916"/>
        <end position="926"/>
    </location>
</feature>
<sequence length="944" mass="106753">MYPQPYGQTQFNYSTNNPPPVTQNGQYQQYQPLTKQQYQQGQAGSSGPHPQQSINQAIGQSQQYQQNGQNQQYQEYGQNQQYQQYGQNQQYHQGQAGPSGSYPQQSNGQQMYMPQMNGAQDTSNAPSQIVQNSPTQRMYSHPPSPPLMNSQYQPPPQTIHVQQPSMNSYNQSHINPKPHITSGTHSQKHAHVTGTYSSGNCPTCAKPFDAVQNYDVPFGVFDHKARPPQYFNQTSTGQRAPHPLIMQQQMSQSQTFYHPPPSLQNPYVRNNNIQSQVMVQCPHPMVQNQVAMPSPSTSATTSYADSAFEDGPQAENFKSKAVHTKIGRPTYDRNNENAYRSGPQTGNIESKVLHPKFGKVPFDRINENSYQDGPQQENIGQKILPPKDGEPRYDRINENASKNGPQTAHIGSMTVLTIIGMLTYDWVKENEHICYLPDGSTFTVFGDPVANIRKTIEFMAASNEQFQMLVKQNEQRQLDAVRQNEPNQVDAVKQNVQNQVDAYKKSIEEQRIKNAIRKSEVDSEPTEILPKKQQNDMSLKDQGTSLSQSYTGVKSNAPQERAVVPAVQPIAQTVPAVATDALTAQSVVPRSPVAVPIVSVSDQKTAKPSQKTPKLEANANVSPRVTVQQESVSMPVATPEQILAEKRALKEAEQRLLKQKKAEKQLLIKLAKEKKLAEENEKKQKKEAEAEKRRIENAKRKAQEKLEKEEKLKEEKLLKQQQLQEKKERQIEARKRQRANKAERKREAEKKAQEESAELERRIEASRAEKAAMELEKLRIEAERKSQEEAAIPPPKVSKRPSFDFLVENADKYYDLHPDDLAHLLEERAKAKTVADETNTTPPQLNSETKADSERENDEEEDDDEEEGEEVEIGIDGTLRAPRAEAEDDETLDENLYIDEEYPEARSYHSSIVSFDVEDEEEEEWDGWMPNSASEPNDVQNGTK</sequence>
<keyword evidence="3" id="KW-1185">Reference proteome</keyword>
<dbReference type="AlphaFoldDB" id="G0MGW0"/>
<organism evidence="3">
    <name type="scientific">Caenorhabditis brenneri</name>
    <name type="common">Nematode worm</name>
    <dbReference type="NCBI Taxonomy" id="135651"/>
    <lineage>
        <taxon>Eukaryota</taxon>
        <taxon>Metazoa</taxon>
        <taxon>Ecdysozoa</taxon>
        <taxon>Nematoda</taxon>
        <taxon>Chromadorea</taxon>
        <taxon>Rhabditida</taxon>
        <taxon>Rhabditina</taxon>
        <taxon>Rhabditomorpha</taxon>
        <taxon>Rhabditoidea</taxon>
        <taxon>Rhabditidae</taxon>
        <taxon>Peloderinae</taxon>
        <taxon>Caenorhabditis</taxon>
    </lineage>
</organism>
<feature type="compositionally biased region" description="Polar residues" evidence="1">
    <location>
        <begin position="1"/>
        <end position="16"/>
    </location>
</feature>
<reference evidence="3" key="1">
    <citation type="submission" date="2011-07" db="EMBL/GenBank/DDBJ databases">
        <authorList>
            <consortium name="Caenorhabditis brenneri Sequencing and Analysis Consortium"/>
            <person name="Wilson R.K."/>
        </authorList>
    </citation>
    <scope>NUCLEOTIDE SEQUENCE [LARGE SCALE GENOMIC DNA]</scope>
    <source>
        <strain evidence="3">PB2801</strain>
    </source>
</reference>
<feature type="region of interest" description="Disordered" evidence="1">
    <location>
        <begin position="671"/>
        <end position="766"/>
    </location>
</feature>
<feature type="compositionally biased region" description="Polar residues" evidence="1">
    <location>
        <begin position="836"/>
        <end position="848"/>
    </location>
</feature>
<protein>
    <submittedName>
        <fullName evidence="2">Uncharacterized protein</fullName>
    </submittedName>
</protein>
<feature type="compositionally biased region" description="Polar residues" evidence="1">
    <location>
        <begin position="96"/>
        <end position="138"/>
    </location>
</feature>
<dbReference type="OMA" id="ENEHICY"/>
<feature type="compositionally biased region" description="Low complexity" evidence="1">
    <location>
        <begin position="26"/>
        <end position="47"/>
    </location>
</feature>
<evidence type="ECO:0000256" key="1">
    <source>
        <dbReference type="SAM" id="MobiDB-lite"/>
    </source>
</evidence>
<feature type="region of interest" description="Disordered" evidence="1">
    <location>
        <begin position="1"/>
        <end position="53"/>
    </location>
</feature>
<feature type="region of interest" description="Disordered" evidence="1">
    <location>
        <begin position="779"/>
        <end position="803"/>
    </location>
</feature>
<feature type="region of interest" description="Disordered" evidence="1">
    <location>
        <begin position="369"/>
        <end position="406"/>
    </location>
</feature>
<feature type="compositionally biased region" description="Polar residues" evidence="1">
    <location>
        <begin position="535"/>
        <end position="551"/>
    </location>
</feature>
<proteinExistence type="predicted"/>
<feature type="compositionally biased region" description="Polar residues" evidence="1">
    <location>
        <begin position="369"/>
        <end position="379"/>
    </location>
</feature>
<dbReference type="InParanoid" id="G0MGW0"/>
<feature type="compositionally biased region" description="Basic and acidic residues" evidence="1">
    <location>
        <begin position="779"/>
        <end position="788"/>
    </location>
</feature>
<feature type="compositionally biased region" description="Acidic residues" evidence="1">
    <location>
        <begin position="855"/>
        <end position="873"/>
    </location>
</feature>
<dbReference type="HOGENOM" id="CLU_311277_0_0_1"/>